<dbReference type="EMBL" id="JAOPJF010000046">
    <property type="protein sequence ID" value="KAK1142867.1"/>
    <property type="molecule type" value="Genomic_DNA"/>
</dbReference>
<dbReference type="Proteomes" id="UP001177260">
    <property type="component" value="Unassembled WGS sequence"/>
</dbReference>
<reference evidence="1 2" key="1">
    <citation type="journal article" date="2023" name="ACS Omega">
        <title>Identification of the Neoaspergillic Acid Biosynthesis Gene Cluster by Establishing an In Vitro CRISPR-Ribonucleoprotein Genetic System in Aspergillus melleus.</title>
        <authorList>
            <person name="Yuan B."/>
            <person name="Grau M.F."/>
            <person name="Murata R.M."/>
            <person name="Torok T."/>
            <person name="Venkateswaran K."/>
            <person name="Stajich J.E."/>
            <person name="Wang C.C.C."/>
        </authorList>
    </citation>
    <scope>NUCLEOTIDE SEQUENCE [LARGE SCALE GENOMIC DNA]</scope>
    <source>
        <strain evidence="1 2">IMV 1140</strain>
    </source>
</reference>
<accession>A0ACC3AYN9</accession>
<evidence type="ECO:0000313" key="2">
    <source>
        <dbReference type="Proteomes" id="UP001177260"/>
    </source>
</evidence>
<name>A0ACC3AYN9_9EURO</name>
<protein>
    <submittedName>
        <fullName evidence="1">Lipase 5</fullName>
    </submittedName>
</protein>
<evidence type="ECO:0000313" key="1">
    <source>
        <dbReference type="EMBL" id="KAK1142867.1"/>
    </source>
</evidence>
<organism evidence="1 2">
    <name type="scientific">Aspergillus melleus</name>
    <dbReference type="NCBI Taxonomy" id="138277"/>
    <lineage>
        <taxon>Eukaryota</taxon>
        <taxon>Fungi</taxon>
        <taxon>Dikarya</taxon>
        <taxon>Ascomycota</taxon>
        <taxon>Pezizomycotina</taxon>
        <taxon>Eurotiomycetes</taxon>
        <taxon>Eurotiomycetidae</taxon>
        <taxon>Eurotiales</taxon>
        <taxon>Aspergillaceae</taxon>
        <taxon>Aspergillus</taxon>
        <taxon>Aspergillus subgen. Circumdati</taxon>
    </lineage>
</organism>
<comment type="caution">
    <text evidence="1">The sequence shown here is derived from an EMBL/GenBank/DDBJ whole genome shotgun (WGS) entry which is preliminary data.</text>
</comment>
<keyword evidence="2" id="KW-1185">Reference proteome</keyword>
<sequence>MSDLSLFPDRALVRPHCHGKARRTPKPKPAALSHRDSLLKRSSLPSLSSVVKGSLTWAGDRLYGTSETYRSKESRHGLTENEAHRQSLYFKMRTAVLYEEWKDCASKLDALEDHESWKSTFESTEYDACLIQERLKQLEDARASSDVSRMLFLIRTSLSRDLGNMSNPALYSHSHAGTKLLIDRYITEAVETISTLAELSGKDRCDGLELRYILDQLLAARQAFGRSALLFSGGGTFGMNHIGVLKSLWQANLLPRIMSGASAGSIVCSVFCTRTEEEIPELLDSFAYGDFDVFGEDDGTESILQMISRVLKHGTFMDIQHLAKFMRGWLGDITFQEAYNRTRRILNICVSSAGIYELPRLLNYITAPNVLIWSAVAVSCSVPLVFQPFDLMAKDPQTGEVVPWYDFCRQYIDGSVDGDLPMTRLSEMFNVNHFIVSQVNPHVVPFLPKSVDPNETKSPSRTLNWVQSATQLAKDELLHRMMVMAEMGIFPTSLSKAISIVNQKYSGDINIYPDVPYNHFPLILKNPTTEFMLEACLSGERATWPKIREIRNHCAIELALDSAIQKMRTRVTFSRSQVDLRTLHLIERQSENLDRNGARRAMLNRRSSYGHEVEKAQKVQMNAARAMRPELRRTCSAVSSSASPDMSTDHELEPGHERHASPLTLSYVPSASDESSFADSDDDDEPLLPSLQRPGLVQHPASWEPETTDRPVHWPVSPHTFYSRRLSTGALTRHSSRPTDPPPSLDQTPSTKSMTPAQKHLLRMTPTKAAGAPYTSFHYIKN</sequence>
<proteinExistence type="predicted"/>
<gene>
    <name evidence="1" type="primary">TGL5</name>
    <name evidence="1" type="ORF">N8T08_007301</name>
</gene>